<feature type="domain" description="Band 7" evidence="9">
    <location>
        <begin position="22"/>
        <end position="224"/>
    </location>
</feature>
<dbReference type="MEROPS" id="I87.001"/>
<dbReference type="HOGENOM" id="CLU_059167_1_1_7"/>
<evidence type="ECO:0000313" key="11">
    <source>
        <dbReference type="Proteomes" id="UP000008561"/>
    </source>
</evidence>
<dbReference type="NCBIfam" id="TIGR01932">
    <property type="entry name" value="hflC"/>
    <property type="match status" value="1"/>
</dbReference>
<dbReference type="AlphaFoldDB" id="A8ZU44"/>
<evidence type="ECO:0000313" key="10">
    <source>
        <dbReference type="EMBL" id="ABW66356.1"/>
    </source>
</evidence>
<evidence type="ECO:0000256" key="6">
    <source>
        <dbReference type="PIRNR" id="PIRNR005651"/>
    </source>
</evidence>
<dbReference type="KEGG" id="dol:Dole_0546"/>
<accession>A8ZU44</accession>
<dbReference type="Pfam" id="PF01145">
    <property type="entry name" value="Band_7"/>
    <property type="match status" value="1"/>
</dbReference>
<dbReference type="Proteomes" id="UP000008561">
    <property type="component" value="Chromosome"/>
</dbReference>
<dbReference type="SUPFAM" id="SSF117892">
    <property type="entry name" value="Band 7/SPFH domain"/>
    <property type="match status" value="2"/>
</dbReference>
<evidence type="ECO:0000256" key="2">
    <source>
        <dbReference type="ARBA" id="ARBA00007862"/>
    </source>
</evidence>
<evidence type="ECO:0000256" key="7">
    <source>
        <dbReference type="SAM" id="MobiDB-lite"/>
    </source>
</evidence>
<evidence type="ECO:0000256" key="4">
    <source>
        <dbReference type="ARBA" id="ARBA00022989"/>
    </source>
</evidence>
<dbReference type="PIRSF" id="PIRSF005651">
    <property type="entry name" value="HflC"/>
    <property type="match status" value="1"/>
</dbReference>
<evidence type="ECO:0000256" key="8">
    <source>
        <dbReference type="SAM" id="Phobius"/>
    </source>
</evidence>
<dbReference type="RefSeq" id="WP_012173975.1">
    <property type="nucleotide sequence ID" value="NC_009943.1"/>
</dbReference>
<feature type="region of interest" description="Disordered" evidence="7">
    <location>
        <begin position="150"/>
        <end position="170"/>
    </location>
</feature>
<dbReference type="SMART" id="SM00244">
    <property type="entry name" value="PHB"/>
    <property type="match status" value="1"/>
</dbReference>
<evidence type="ECO:0000256" key="3">
    <source>
        <dbReference type="ARBA" id="ARBA00022692"/>
    </source>
</evidence>
<comment type="subcellular location">
    <subcellularLocation>
        <location evidence="1">Membrane</location>
        <topology evidence="1">Single-pass membrane protein</topology>
    </subcellularLocation>
</comment>
<comment type="function">
    <text evidence="6">HflC and HflK could regulate a protease.</text>
</comment>
<dbReference type="eggNOG" id="COG0330">
    <property type="taxonomic scope" value="Bacteria"/>
</dbReference>
<feature type="transmembrane region" description="Helical" evidence="8">
    <location>
        <begin position="7"/>
        <end position="27"/>
    </location>
</feature>
<dbReference type="STRING" id="96561.Dole_0546"/>
<dbReference type="InterPro" id="IPR001107">
    <property type="entry name" value="Band_7"/>
</dbReference>
<dbReference type="CDD" id="cd03405">
    <property type="entry name" value="SPFH_HflC"/>
    <property type="match status" value="1"/>
</dbReference>
<evidence type="ECO:0000256" key="5">
    <source>
        <dbReference type="ARBA" id="ARBA00023136"/>
    </source>
</evidence>
<evidence type="ECO:0000259" key="9">
    <source>
        <dbReference type="SMART" id="SM00244"/>
    </source>
</evidence>
<gene>
    <name evidence="10" type="ordered locus">Dole_0546</name>
</gene>
<proteinExistence type="inferred from homology"/>
<dbReference type="Gene3D" id="3.30.479.30">
    <property type="entry name" value="Band 7 domain"/>
    <property type="match status" value="1"/>
</dbReference>
<organism evidence="10 11">
    <name type="scientific">Desulfosudis oleivorans (strain DSM 6200 / JCM 39069 / Hxd3)</name>
    <name type="common">Desulfococcus oleovorans</name>
    <dbReference type="NCBI Taxonomy" id="96561"/>
    <lineage>
        <taxon>Bacteria</taxon>
        <taxon>Pseudomonadati</taxon>
        <taxon>Thermodesulfobacteriota</taxon>
        <taxon>Desulfobacteria</taxon>
        <taxon>Desulfobacterales</taxon>
        <taxon>Desulfosudaceae</taxon>
        <taxon>Desulfosudis</taxon>
    </lineage>
</organism>
<keyword evidence="5 8" id="KW-0472">Membrane</keyword>
<keyword evidence="3 8" id="KW-0812">Transmembrane</keyword>
<sequence length="329" mass="37494">MKSRGITTIAVVLVVGIVAFFLSAFIVDETELAIVTRFGKVTREPVMEAGLNFRVPFLDKVYLFPKNLREWDGEKGELPTLNKTYIWVDTFARWRIEDPVVFYQRAVNMDKAQRLMGNILDSEVKNAIANQELIETVRNSNRQMASLEELFSSSSEPTDGEATTGTRRGTVKSSEIKVGREQVENIILERAKPKIAELGIDLVDVKIKRINYREDVQESVYDRMIAERSQIVEQFRSEGRGEAQRILGEKEKKLKEIQSEAYKTAQTIMGKADARVTEISADAYSRDPEFYSFVKTLSLYAESLDESSSVVLSTDTDFFKYLKGYSDKR</sequence>
<keyword evidence="11" id="KW-1185">Reference proteome</keyword>
<reference evidence="10 11" key="1">
    <citation type="submission" date="2007-10" db="EMBL/GenBank/DDBJ databases">
        <title>Complete sequence of Desulfococcus oleovorans Hxd3.</title>
        <authorList>
            <consortium name="US DOE Joint Genome Institute"/>
            <person name="Copeland A."/>
            <person name="Lucas S."/>
            <person name="Lapidus A."/>
            <person name="Barry K."/>
            <person name="Glavina del Rio T."/>
            <person name="Dalin E."/>
            <person name="Tice H."/>
            <person name="Pitluck S."/>
            <person name="Kiss H."/>
            <person name="Brettin T."/>
            <person name="Bruce D."/>
            <person name="Detter J.C."/>
            <person name="Han C."/>
            <person name="Schmutz J."/>
            <person name="Larimer F."/>
            <person name="Land M."/>
            <person name="Hauser L."/>
            <person name="Kyrpides N."/>
            <person name="Kim E."/>
            <person name="Wawrik B."/>
            <person name="Richardson P."/>
        </authorList>
    </citation>
    <scope>NUCLEOTIDE SEQUENCE [LARGE SCALE GENOMIC DNA]</scope>
    <source>
        <strain evidence="11">DSM 6200 / JCM 39069 / Hxd3</strain>
    </source>
</reference>
<dbReference type="EMBL" id="CP000859">
    <property type="protein sequence ID" value="ABW66356.1"/>
    <property type="molecule type" value="Genomic_DNA"/>
</dbReference>
<dbReference type="InterPro" id="IPR010200">
    <property type="entry name" value="HflC"/>
</dbReference>
<dbReference type="PANTHER" id="PTHR42911:SF1">
    <property type="entry name" value="MODULATOR OF FTSH PROTEASE HFLC"/>
    <property type="match status" value="1"/>
</dbReference>
<evidence type="ECO:0000256" key="1">
    <source>
        <dbReference type="ARBA" id="ARBA00004167"/>
    </source>
</evidence>
<name>A8ZU44_DESOH</name>
<feature type="compositionally biased region" description="Polar residues" evidence="7">
    <location>
        <begin position="161"/>
        <end position="170"/>
    </location>
</feature>
<comment type="similarity">
    <text evidence="2 6">Belongs to the band 7/mec-2 family. HflC subfamily.</text>
</comment>
<protein>
    <recommendedName>
        <fullName evidence="6">Protein HflC</fullName>
    </recommendedName>
</protein>
<dbReference type="PANTHER" id="PTHR42911">
    <property type="entry name" value="MODULATOR OF FTSH PROTEASE HFLC"/>
    <property type="match status" value="1"/>
</dbReference>
<dbReference type="InterPro" id="IPR036013">
    <property type="entry name" value="Band_7/SPFH_dom_sf"/>
</dbReference>
<keyword evidence="4 8" id="KW-1133">Transmembrane helix</keyword>
<dbReference type="OrthoDB" id="9812991at2"/>
<dbReference type="GO" id="GO:0016020">
    <property type="term" value="C:membrane"/>
    <property type="evidence" value="ECO:0007669"/>
    <property type="project" value="UniProtKB-SubCell"/>
</dbReference>